<protein>
    <recommendedName>
        <fullName evidence="1">DUF4283 domain-containing protein</fullName>
    </recommendedName>
</protein>
<dbReference type="Pfam" id="PF14111">
    <property type="entry name" value="DUF4283"/>
    <property type="match status" value="1"/>
</dbReference>
<dbReference type="PANTHER" id="PTHR31286:SF168">
    <property type="entry name" value="DUF4283 DOMAIN-CONTAINING PROTEIN"/>
    <property type="match status" value="1"/>
</dbReference>
<name>A0AAW2JL90_SESRA</name>
<dbReference type="InterPro" id="IPR025558">
    <property type="entry name" value="DUF4283"/>
</dbReference>
<reference evidence="2" key="1">
    <citation type="submission" date="2020-06" db="EMBL/GenBank/DDBJ databases">
        <authorList>
            <person name="Li T."/>
            <person name="Hu X."/>
            <person name="Zhang T."/>
            <person name="Song X."/>
            <person name="Zhang H."/>
            <person name="Dai N."/>
            <person name="Sheng W."/>
            <person name="Hou X."/>
            <person name="Wei L."/>
        </authorList>
    </citation>
    <scope>NUCLEOTIDE SEQUENCE</scope>
    <source>
        <strain evidence="2">G02</strain>
        <tissue evidence="2">Leaf</tissue>
    </source>
</reference>
<feature type="domain" description="DUF4283" evidence="1">
    <location>
        <begin position="168"/>
        <end position="245"/>
    </location>
</feature>
<dbReference type="AlphaFoldDB" id="A0AAW2JL90"/>
<accession>A0AAW2JL90</accession>
<dbReference type="PANTHER" id="PTHR31286">
    <property type="entry name" value="GLYCINE-RICH CELL WALL STRUCTURAL PROTEIN 1.8-LIKE"/>
    <property type="match status" value="1"/>
</dbReference>
<dbReference type="InterPro" id="IPR040256">
    <property type="entry name" value="At4g02000-like"/>
</dbReference>
<evidence type="ECO:0000259" key="1">
    <source>
        <dbReference type="Pfam" id="PF14111"/>
    </source>
</evidence>
<evidence type="ECO:0000313" key="2">
    <source>
        <dbReference type="EMBL" id="KAL0295107.1"/>
    </source>
</evidence>
<gene>
    <name evidence="2" type="ORF">Sradi_6851900</name>
</gene>
<dbReference type="EMBL" id="JACGWJ010000087">
    <property type="protein sequence ID" value="KAL0295107.1"/>
    <property type="molecule type" value="Genomic_DNA"/>
</dbReference>
<proteinExistence type="predicted"/>
<comment type="caution">
    <text evidence="2">The sequence shown here is derived from an EMBL/GenBank/DDBJ whole genome shotgun (WGS) entry which is preliminary data.</text>
</comment>
<sequence length="400" mass="44920">MVKGKKSKVSTAIAGCTGKATGQQLTTPTSAKAVADSQPSHATLSGTTMTAVKQTVLSPAKGPCTSNNSTKVSSSKFQAFISNLEASPPFNPLNYVSAGHGSNTSGRQEAKLLSGKGAKTRAIDTAKPSFAGLFRTNRKLTKDNKLSKFTIEDETITLESNDLTDVRAKLRFYLIGYIVDKFPSLQAIHVLSKSWGASFQQNDSGWLVFRFARDDDRQRILDEDPYFIYGRPLVLEAMPDCFEFKEDDINLTPVLAIFPSLPLKCWHPNTLGKIASRLDTLIAMDSLIMKMERVLYPRILIEVDTSKTLVEQVKFKLPNRVIRRQQIVYKYTPKFCIECNRFGHHKSSCRDNHQQALLLLLSVILQQSPNRLLQENTLPTEWTLVQRRYKTEEKQQRTTP</sequence>
<reference evidence="2" key="2">
    <citation type="journal article" date="2024" name="Plant">
        <title>Genomic evolution and insights into agronomic trait innovations of Sesamum species.</title>
        <authorList>
            <person name="Miao H."/>
            <person name="Wang L."/>
            <person name="Qu L."/>
            <person name="Liu H."/>
            <person name="Sun Y."/>
            <person name="Le M."/>
            <person name="Wang Q."/>
            <person name="Wei S."/>
            <person name="Zheng Y."/>
            <person name="Lin W."/>
            <person name="Duan Y."/>
            <person name="Cao H."/>
            <person name="Xiong S."/>
            <person name="Wang X."/>
            <person name="Wei L."/>
            <person name="Li C."/>
            <person name="Ma Q."/>
            <person name="Ju M."/>
            <person name="Zhao R."/>
            <person name="Li G."/>
            <person name="Mu C."/>
            <person name="Tian Q."/>
            <person name="Mei H."/>
            <person name="Zhang T."/>
            <person name="Gao T."/>
            <person name="Zhang H."/>
        </authorList>
    </citation>
    <scope>NUCLEOTIDE SEQUENCE</scope>
    <source>
        <strain evidence="2">G02</strain>
    </source>
</reference>
<organism evidence="2">
    <name type="scientific">Sesamum radiatum</name>
    <name type="common">Black benniseed</name>
    <dbReference type="NCBI Taxonomy" id="300843"/>
    <lineage>
        <taxon>Eukaryota</taxon>
        <taxon>Viridiplantae</taxon>
        <taxon>Streptophyta</taxon>
        <taxon>Embryophyta</taxon>
        <taxon>Tracheophyta</taxon>
        <taxon>Spermatophyta</taxon>
        <taxon>Magnoliopsida</taxon>
        <taxon>eudicotyledons</taxon>
        <taxon>Gunneridae</taxon>
        <taxon>Pentapetalae</taxon>
        <taxon>asterids</taxon>
        <taxon>lamiids</taxon>
        <taxon>Lamiales</taxon>
        <taxon>Pedaliaceae</taxon>
        <taxon>Sesamum</taxon>
    </lineage>
</organism>